<keyword evidence="2" id="KW-1185">Reference proteome</keyword>
<dbReference type="Gene3D" id="3.30.40.220">
    <property type="match status" value="1"/>
</dbReference>
<evidence type="ECO:0000313" key="1">
    <source>
        <dbReference type="EMBL" id="ELR14560.1"/>
    </source>
</evidence>
<name>L8GNC2_ACACF</name>
<organism evidence="1 2">
    <name type="scientific">Acanthamoeba castellanii (strain ATCC 30010 / Neff)</name>
    <dbReference type="NCBI Taxonomy" id="1257118"/>
    <lineage>
        <taxon>Eukaryota</taxon>
        <taxon>Amoebozoa</taxon>
        <taxon>Discosea</taxon>
        <taxon>Longamoebia</taxon>
        <taxon>Centramoebida</taxon>
        <taxon>Acanthamoebidae</taxon>
        <taxon>Acanthamoeba</taxon>
    </lineage>
</organism>
<dbReference type="RefSeq" id="XP_004336573.1">
    <property type="nucleotide sequence ID" value="XM_004336525.1"/>
</dbReference>
<dbReference type="KEGG" id="acan:ACA1_077910"/>
<sequence>MPHLRNREKKITNSTFNTYMKKAAKRNLVFELERSHFDELLGSPCYLCGVRSAGGVDRTDNTVGYTVENAMPCCKTCNFLKGTLPLCDVLTRVDEIVFHHGV</sequence>
<gene>
    <name evidence="1" type="ORF">ACA1_077910</name>
</gene>
<dbReference type="Proteomes" id="UP000011083">
    <property type="component" value="Unassembled WGS sequence"/>
</dbReference>
<accession>L8GNC2</accession>
<dbReference type="AlphaFoldDB" id="L8GNC2"/>
<dbReference type="OrthoDB" id="409543at2759"/>
<evidence type="ECO:0000313" key="2">
    <source>
        <dbReference type="Proteomes" id="UP000011083"/>
    </source>
</evidence>
<dbReference type="GeneID" id="14915169"/>
<dbReference type="VEuPathDB" id="AmoebaDB:ACA1_077910"/>
<proteinExistence type="predicted"/>
<dbReference type="EMBL" id="KB008051">
    <property type="protein sequence ID" value="ELR14560.1"/>
    <property type="molecule type" value="Genomic_DNA"/>
</dbReference>
<reference evidence="1 2" key="1">
    <citation type="journal article" date="2013" name="Genome Biol.">
        <title>Genome of Acanthamoeba castellanii highlights extensive lateral gene transfer and early evolution of tyrosine kinase signaling.</title>
        <authorList>
            <person name="Clarke M."/>
            <person name="Lohan A.J."/>
            <person name="Liu B."/>
            <person name="Lagkouvardos I."/>
            <person name="Roy S."/>
            <person name="Zafar N."/>
            <person name="Bertelli C."/>
            <person name="Schilde C."/>
            <person name="Kianianmomeni A."/>
            <person name="Burglin T.R."/>
            <person name="Frech C."/>
            <person name="Turcotte B."/>
            <person name="Kopec K.O."/>
            <person name="Synnott J.M."/>
            <person name="Choo C."/>
            <person name="Paponov I."/>
            <person name="Finkler A."/>
            <person name="Soon Heng Tan C."/>
            <person name="Hutchins A.P."/>
            <person name="Weinmeier T."/>
            <person name="Rattei T."/>
            <person name="Chu J.S."/>
            <person name="Gimenez G."/>
            <person name="Irimia M."/>
            <person name="Rigden D.J."/>
            <person name="Fitzpatrick D.A."/>
            <person name="Lorenzo-Morales J."/>
            <person name="Bateman A."/>
            <person name="Chiu C.H."/>
            <person name="Tang P."/>
            <person name="Hegemann P."/>
            <person name="Fromm H."/>
            <person name="Raoult D."/>
            <person name="Greub G."/>
            <person name="Miranda-Saavedra D."/>
            <person name="Chen N."/>
            <person name="Nash P."/>
            <person name="Ginger M.L."/>
            <person name="Horn M."/>
            <person name="Schaap P."/>
            <person name="Caler L."/>
            <person name="Loftus B."/>
        </authorList>
    </citation>
    <scope>NUCLEOTIDE SEQUENCE [LARGE SCALE GENOMIC DNA]</scope>
    <source>
        <strain evidence="1 2">Neff</strain>
    </source>
</reference>
<protein>
    <submittedName>
        <fullName evidence="1">Uncharacterized protein</fullName>
    </submittedName>
</protein>